<dbReference type="EMBL" id="CACTIH010000009">
    <property type="protein sequence ID" value="CAA2933969.1"/>
    <property type="molecule type" value="Genomic_DNA"/>
</dbReference>
<dbReference type="Gramene" id="OE9D000641T1">
    <property type="protein sequence ID" value="OE9D000641C1"/>
    <property type="gene ID" value="OE9D000641"/>
</dbReference>
<feature type="signal peptide" evidence="1">
    <location>
        <begin position="1"/>
        <end position="26"/>
    </location>
</feature>
<dbReference type="OrthoDB" id="1933690at2759"/>
<feature type="chain" id="PRO_5035808618" evidence="1">
    <location>
        <begin position="27"/>
        <end position="65"/>
    </location>
</feature>
<feature type="non-terminal residue" evidence="2">
    <location>
        <position position="65"/>
    </location>
</feature>
<name>A0A8S0P862_OLEEU</name>
<proteinExistence type="predicted"/>
<accession>A0A8S0P862</accession>
<organism evidence="2 3">
    <name type="scientific">Olea europaea subsp. europaea</name>
    <dbReference type="NCBI Taxonomy" id="158383"/>
    <lineage>
        <taxon>Eukaryota</taxon>
        <taxon>Viridiplantae</taxon>
        <taxon>Streptophyta</taxon>
        <taxon>Embryophyta</taxon>
        <taxon>Tracheophyta</taxon>
        <taxon>Spermatophyta</taxon>
        <taxon>Magnoliopsida</taxon>
        <taxon>eudicotyledons</taxon>
        <taxon>Gunneridae</taxon>
        <taxon>Pentapetalae</taxon>
        <taxon>asterids</taxon>
        <taxon>lamiids</taxon>
        <taxon>Lamiales</taxon>
        <taxon>Oleaceae</taxon>
        <taxon>Oleeae</taxon>
        <taxon>Olea</taxon>
    </lineage>
</organism>
<evidence type="ECO:0000313" key="2">
    <source>
        <dbReference type="EMBL" id="CAA2933969.1"/>
    </source>
</evidence>
<reference evidence="2 3" key="1">
    <citation type="submission" date="2019-12" db="EMBL/GenBank/DDBJ databases">
        <authorList>
            <person name="Alioto T."/>
            <person name="Alioto T."/>
            <person name="Gomez Garrido J."/>
        </authorList>
    </citation>
    <scope>NUCLEOTIDE SEQUENCE [LARGE SCALE GENOMIC DNA]</scope>
</reference>
<dbReference type="AlphaFoldDB" id="A0A8S0P862"/>
<sequence length="65" mass="7218">MEKKMLIVVLSTLLVIFSANMEGVESQGVSCYDSCSTGCVNPDLRLMKRCDRKCQIRCSPGIFPD</sequence>
<evidence type="ECO:0000256" key="1">
    <source>
        <dbReference type="SAM" id="SignalP"/>
    </source>
</evidence>
<keyword evidence="1" id="KW-0732">Signal</keyword>
<gene>
    <name evidence="2" type="ORF">OLEA9_D000641</name>
</gene>
<dbReference type="PANTHER" id="PTHR37183">
    <property type="entry name" value="PLANT THIONIN FAMILY PROTEIN"/>
    <property type="match status" value="1"/>
</dbReference>
<dbReference type="Proteomes" id="UP000594638">
    <property type="component" value="Unassembled WGS sequence"/>
</dbReference>
<dbReference type="PANTHER" id="PTHR37183:SF1">
    <property type="entry name" value="PLANT THIONIN FAMILY PROTEIN"/>
    <property type="match status" value="1"/>
</dbReference>
<keyword evidence="3" id="KW-1185">Reference proteome</keyword>
<comment type="caution">
    <text evidence="2">The sequence shown here is derived from an EMBL/GenBank/DDBJ whole genome shotgun (WGS) entry which is preliminary data.</text>
</comment>
<evidence type="ECO:0000313" key="3">
    <source>
        <dbReference type="Proteomes" id="UP000594638"/>
    </source>
</evidence>
<protein>
    <submittedName>
        <fullName evidence="2">WAT1-related At1g25270-like</fullName>
    </submittedName>
</protein>